<name>A0ABS6F4N1_9CLOT</name>
<accession>A0ABS6F4N1</accession>
<dbReference type="RefSeq" id="WP_216458116.1">
    <property type="nucleotide sequence ID" value="NZ_JAHLQL010000012.1"/>
</dbReference>
<gene>
    <name evidence="1" type="ORF">KQI89_17180</name>
</gene>
<evidence type="ECO:0000313" key="2">
    <source>
        <dbReference type="Proteomes" id="UP000736583"/>
    </source>
</evidence>
<evidence type="ECO:0000313" key="1">
    <source>
        <dbReference type="EMBL" id="MBU5593475.1"/>
    </source>
</evidence>
<reference evidence="1 2" key="1">
    <citation type="submission" date="2021-06" db="EMBL/GenBank/DDBJ databases">
        <authorList>
            <person name="Sun Q."/>
            <person name="Li D."/>
        </authorList>
    </citation>
    <scope>NUCLEOTIDE SEQUENCE [LARGE SCALE GENOMIC DNA]</scope>
    <source>
        <strain evidence="1 2">MSJ-4</strain>
    </source>
</reference>
<comment type="caution">
    <text evidence="1">The sequence shown here is derived from an EMBL/GenBank/DDBJ whole genome shotgun (WGS) entry which is preliminary data.</text>
</comment>
<dbReference type="Proteomes" id="UP000736583">
    <property type="component" value="Unassembled WGS sequence"/>
</dbReference>
<sequence length="114" mass="13512">MKHLKYRNTRIVNELMNYCYKNGADKIRIEVNTQKEATEFFIKAFDVKLDNKSLALMKKLLNATRSHELEEHYWILAGDTDTHPELTLIGIMTDEVEIKYSDENILDIYLKRMN</sequence>
<dbReference type="EMBL" id="JAHLQL010000012">
    <property type="protein sequence ID" value="MBU5593475.1"/>
    <property type="molecule type" value="Genomic_DNA"/>
</dbReference>
<keyword evidence="2" id="KW-1185">Reference proteome</keyword>
<protein>
    <submittedName>
        <fullName evidence="1">Uncharacterized protein</fullName>
    </submittedName>
</protein>
<organism evidence="1 2">
    <name type="scientific">Clostridium simiarum</name>
    <dbReference type="NCBI Taxonomy" id="2841506"/>
    <lineage>
        <taxon>Bacteria</taxon>
        <taxon>Bacillati</taxon>
        <taxon>Bacillota</taxon>
        <taxon>Clostridia</taxon>
        <taxon>Eubacteriales</taxon>
        <taxon>Clostridiaceae</taxon>
        <taxon>Clostridium</taxon>
    </lineage>
</organism>
<proteinExistence type="predicted"/>